<accession>A0ABQ2ZKU6</accession>
<gene>
    <name evidence="3" type="ORF">GCM10008098_09100</name>
</gene>
<dbReference type="SUPFAM" id="SSF55961">
    <property type="entry name" value="Bet v1-like"/>
    <property type="match status" value="1"/>
</dbReference>
<dbReference type="InterPro" id="IPR023393">
    <property type="entry name" value="START-like_dom_sf"/>
</dbReference>
<keyword evidence="4" id="KW-1185">Reference proteome</keyword>
<reference evidence="4" key="1">
    <citation type="journal article" date="2019" name="Int. J. Syst. Evol. Microbiol.">
        <title>The Global Catalogue of Microorganisms (GCM) 10K type strain sequencing project: providing services to taxonomists for standard genome sequencing and annotation.</title>
        <authorList>
            <consortium name="The Broad Institute Genomics Platform"/>
            <consortium name="The Broad Institute Genome Sequencing Center for Infectious Disease"/>
            <person name="Wu L."/>
            <person name="Ma J."/>
        </authorList>
    </citation>
    <scope>NUCLEOTIDE SEQUENCE [LARGE SCALE GENOMIC DNA]</scope>
    <source>
        <strain evidence="4">KCTC 22232</strain>
    </source>
</reference>
<evidence type="ECO:0000313" key="4">
    <source>
        <dbReference type="Proteomes" id="UP000621898"/>
    </source>
</evidence>
<evidence type="ECO:0000256" key="1">
    <source>
        <dbReference type="ARBA" id="ARBA00006817"/>
    </source>
</evidence>
<feature type="domain" description="Activator of Hsp90 ATPase homologue 1/2-like C-terminal" evidence="2">
    <location>
        <begin position="12"/>
        <end position="146"/>
    </location>
</feature>
<dbReference type="Pfam" id="PF08327">
    <property type="entry name" value="AHSA1"/>
    <property type="match status" value="1"/>
</dbReference>
<evidence type="ECO:0000313" key="3">
    <source>
        <dbReference type="EMBL" id="GGY19089.1"/>
    </source>
</evidence>
<comment type="similarity">
    <text evidence="1">Belongs to the AHA1 family.</text>
</comment>
<dbReference type="Gene3D" id="3.30.530.20">
    <property type="match status" value="1"/>
</dbReference>
<dbReference type="Proteomes" id="UP000621898">
    <property type="component" value="Unassembled WGS sequence"/>
</dbReference>
<dbReference type="CDD" id="cd08898">
    <property type="entry name" value="SRPBCC_CalC_Aha1-like_5"/>
    <property type="match status" value="1"/>
</dbReference>
<evidence type="ECO:0000259" key="2">
    <source>
        <dbReference type="Pfam" id="PF08327"/>
    </source>
</evidence>
<sequence>MSDRIEKRIELKAPVSRVWRALTDYREFGAWFRVNMSGPFEPGKEAIGQITHPGYEHVTWRAVVQKMEPERLFSFTWHPYAIEPDVDYSTEPQTLIELRLEPKGECTVLTLIESGFDSIPAHRRAEAFRMNDNGWAQQMENIRRHVDAGSGETAHGR</sequence>
<dbReference type="EMBL" id="BMXT01000001">
    <property type="protein sequence ID" value="GGY19089.1"/>
    <property type="molecule type" value="Genomic_DNA"/>
</dbReference>
<dbReference type="InterPro" id="IPR013538">
    <property type="entry name" value="ASHA1/2-like_C"/>
</dbReference>
<organism evidence="3 4">
    <name type="scientific">Rhodanobacter panaciterrae</name>
    <dbReference type="NCBI Taxonomy" id="490572"/>
    <lineage>
        <taxon>Bacteria</taxon>
        <taxon>Pseudomonadati</taxon>
        <taxon>Pseudomonadota</taxon>
        <taxon>Gammaproteobacteria</taxon>
        <taxon>Lysobacterales</taxon>
        <taxon>Rhodanobacteraceae</taxon>
        <taxon>Rhodanobacter</taxon>
    </lineage>
</organism>
<proteinExistence type="inferred from homology"/>
<name>A0ABQ2ZKU6_9GAMM</name>
<dbReference type="RefSeq" id="WP_189439949.1">
    <property type="nucleotide sequence ID" value="NZ_BMXT01000001.1"/>
</dbReference>
<comment type="caution">
    <text evidence="3">The sequence shown here is derived from an EMBL/GenBank/DDBJ whole genome shotgun (WGS) entry which is preliminary data.</text>
</comment>
<protein>
    <recommendedName>
        <fullName evidence="2">Activator of Hsp90 ATPase homologue 1/2-like C-terminal domain-containing protein</fullName>
    </recommendedName>
</protein>